<keyword evidence="1" id="KW-0812">Transmembrane</keyword>
<keyword evidence="4" id="KW-1185">Reference proteome</keyword>
<name>A0AA88H6E3_NAELO</name>
<dbReference type="CDD" id="cd09917">
    <property type="entry name" value="F-box_SF"/>
    <property type="match status" value="1"/>
</dbReference>
<dbReference type="EMBL" id="PYSW02000002">
    <property type="protein sequence ID" value="KAG2393506.1"/>
    <property type="molecule type" value="Genomic_DNA"/>
</dbReference>
<dbReference type="GeneID" id="68099491"/>
<evidence type="ECO:0000256" key="1">
    <source>
        <dbReference type="SAM" id="Phobius"/>
    </source>
</evidence>
<reference evidence="3 4" key="1">
    <citation type="journal article" date="2018" name="BMC Genomics">
        <title>The genome of Naegleria lovaniensis, the basis for a comparative approach to unravel pathogenicity factors of the human pathogenic amoeba N. fowleri.</title>
        <authorList>
            <person name="Liechti N."/>
            <person name="Schurch N."/>
            <person name="Bruggmann R."/>
            <person name="Wittwer M."/>
        </authorList>
    </citation>
    <scope>NUCLEOTIDE SEQUENCE [LARGE SCALE GENOMIC DNA]</scope>
    <source>
        <strain evidence="3 4">ATCC 30569</strain>
    </source>
</reference>
<organism evidence="3 4">
    <name type="scientific">Naegleria lovaniensis</name>
    <name type="common">Amoeba</name>
    <dbReference type="NCBI Taxonomy" id="51637"/>
    <lineage>
        <taxon>Eukaryota</taxon>
        <taxon>Discoba</taxon>
        <taxon>Heterolobosea</taxon>
        <taxon>Tetramitia</taxon>
        <taxon>Eutetramitia</taxon>
        <taxon>Vahlkampfiidae</taxon>
        <taxon>Naegleria</taxon>
    </lineage>
</organism>
<proteinExistence type="predicted"/>
<accession>A0AA88H6E3</accession>
<keyword evidence="1" id="KW-0472">Membrane</keyword>
<dbReference type="Gene3D" id="1.20.1280.50">
    <property type="match status" value="1"/>
</dbReference>
<keyword evidence="1" id="KW-1133">Transmembrane helix</keyword>
<dbReference type="InterPro" id="IPR001810">
    <property type="entry name" value="F-box_dom"/>
</dbReference>
<dbReference type="AlphaFoldDB" id="A0AA88H6E3"/>
<feature type="transmembrane region" description="Helical" evidence="1">
    <location>
        <begin position="279"/>
        <end position="298"/>
    </location>
</feature>
<protein>
    <recommendedName>
        <fullName evidence="2">F-box domain-containing protein</fullName>
    </recommendedName>
</protein>
<gene>
    <name evidence="3" type="ORF">C9374_007037</name>
</gene>
<evidence type="ECO:0000259" key="2">
    <source>
        <dbReference type="PROSITE" id="PS50181"/>
    </source>
</evidence>
<dbReference type="InterPro" id="IPR036047">
    <property type="entry name" value="F-box-like_dom_sf"/>
</dbReference>
<evidence type="ECO:0000313" key="3">
    <source>
        <dbReference type="EMBL" id="KAG2393506.1"/>
    </source>
</evidence>
<dbReference type="PROSITE" id="PS50181">
    <property type="entry name" value="FBOX"/>
    <property type="match status" value="1"/>
</dbReference>
<evidence type="ECO:0000313" key="4">
    <source>
        <dbReference type="Proteomes" id="UP000816034"/>
    </source>
</evidence>
<sequence length="369" mass="41948">MTRNGVHNNLLERLPSEMKTHILSFLPIPDIARGAGLVDKSWFELVSPSLTDEIVSNTCSSKNKNEIHNNDYTVDIWKFMITQFKEKLGPLLKQETKQAPKKRNKSNANNTIVKDNDDIAFQNFTNLSECKQLMLKWMIRSRKCRSCGKGVQSLQELLTRKIVSTCNCPGYICRDRCFFNERMANESIKSCSKCGYNYVLKPSNKHNSVSTKIFKNYPVTSQLILTTISSLSVILFIYSIISGFGYVMPSNEFSDIWIYLEDVWIFKHLFLWKYFVNGMSYICLIGYLILVVASLVSMDFSSISQGDEGAAEILGIILTMVAVVAIPYLFHKFSKKHVTKKAILGSPVVFSNPVSRTENTQEQEETIGD</sequence>
<feature type="transmembrane region" description="Helical" evidence="1">
    <location>
        <begin position="223"/>
        <end position="244"/>
    </location>
</feature>
<comment type="caution">
    <text evidence="3">The sequence shown here is derived from an EMBL/GenBank/DDBJ whole genome shotgun (WGS) entry which is preliminary data.</text>
</comment>
<dbReference type="RefSeq" id="XP_044555400.1">
    <property type="nucleotide sequence ID" value="XM_044696964.1"/>
</dbReference>
<feature type="transmembrane region" description="Helical" evidence="1">
    <location>
        <begin position="310"/>
        <end position="330"/>
    </location>
</feature>
<feature type="domain" description="F-box" evidence="2">
    <location>
        <begin position="8"/>
        <end position="58"/>
    </location>
</feature>
<dbReference type="Proteomes" id="UP000816034">
    <property type="component" value="Unassembled WGS sequence"/>
</dbReference>
<dbReference type="SUPFAM" id="SSF81383">
    <property type="entry name" value="F-box domain"/>
    <property type="match status" value="1"/>
</dbReference>